<organism evidence="2 3">
    <name type="scientific">Dichanthelium oligosanthes</name>
    <dbReference type="NCBI Taxonomy" id="888268"/>
    <lineage>
        <taxon>Eukaryota</taxon>
        <taxon>Viridiplantae</taxon>
        <taxon>Streptophyta</taxon>
        <taxon>Embryophyta</taxon>
        <taxon>Tracheophyta</taxon>
        <taxon>Spermatophyta</taxon>
        <taxon>Magnoliopsida</taxon>
        <taxon>Liliopsida</taxon>
        <taxon>Poales</taxon>
        <taxon>Poaceae</taxon>
        <taxon>PACMAD clade</taxon>
        <taxon>Panicoideae</taxon>
        <taxon>Panicodae</taxon>
        <taxon>Paniceae</taxon>
        <taxon>Dichantheliinae</taxon>
        <taxon>Dichanthelium</taxon>
    </lineage>
</organism>
<name>A0A1E5WJS5_9POAL</name>
<reference evidence="2 3" key="1">
    <citation type="submission" date="2016-09" db="EMBL/GenBank/DDBJ databases">
        <title>The draft genome of Dichanthelium oligosanthes: A C3 panicoid grass species.</title>
        <authorList>
            <person name="Studer A.J."/>
            <person name="Schnable J.C."/>
            <person name="Brutnell T.P."/>
        </authorList>
    </citation>
    <scope>NUCLEOTIDE SEQUENCE [LARGE SCALE GENOMIC DNA]</scope>
    <source>
        <strain evidence="3">cv. Kellogg 1175</strain>
        <tissue evidence="2">Leaf</tissue>
    </source>
</reference>
<dbReference type="STRING" id="888268.A0A1E5WJS5"/>
<protein>
    <submittedName>
        <fullName evidence="2">Uncharacterized protein</fullName>
    </submittedName>
</protein>
<feature type="compositionally biased region" description="Low complexity" evidence="1">
    <location>
        <begin position="104"/>
        <end position="152"/>
    </location>
</feature>
<evidence type="ECO:0000313" key="2">
    <source>
        <dbReference type="EMBL" id="OEL37652.1"/>
    </source>
</evidence>
<comment type="caution">
    <text evidence="2">The sequence shown here is derived from an EMBL/GenBank/DDBJ whole genome shotgun (WGS) entry which is preliminary data.</text>
</comment>
<dbReference type="AlphaFoldDB" id="A0A1E5WJS5"/>
<proteinExistence type="predicted"/>
<evidence type="ECO:0000313" key="3">
    <source>
        <dbReference type="Proteomes" id="UP000095767"/>
    </source>
</evidence>
<keyword evidence="3" id="KW-1185">Reference proteome</keyword>
<feature type="region of interest" description="Disordered" evidence="1">
    <location>
        <begin position="103"/>
        <end position="153"/>
    </location>
</feature>
<gene>
    <name evidence="2" type="ORF">BAE44_0001324</name>
</gene>
<accession>A0A1E5WJS5</accession>
<sequence length="191" mass="19866">MDAAGQLFSIDPLERQAARGHGVVTSMAAGSDVIVLGTSRGWLVRHDFSFEDVHGKSPPPFPLPLLLPLSRGVVSPPARLLPPLQQITTSGAAALGTTRCTGCSSTPAASTASPRWSTPAAPRRTTTTPGGSAPSRYPASAASSSMPSPGTANPSRKVAYPLLSIESSIGLTVVAAIVERLIFVLQYRPRR</sequence>
<dbReference type="Proteomes" id="UP000095767">
    <property type="component" value="Unassembled WGS sequence"/>
</dbReference>
<dbReference type="EMBL" id="LWDX02004764">
    <property type="protein sequence ID" value="OEL37652.1"/>
    <property type="molecule type" value="Genomic_DNA"/>
</dbReference>
<evidence type="ECO:0000256" key="1">
    <source>
        <dbReference type="SAM" id="MobiDB-lite"/>
    </source>
</evidence>
<dbReference type="OrthoDB" id="1845386at2759"/>